<evidence type="ECO:0000256" key="6">
    <source>
        <dbReference type="RuleBase" id="RU367089"/>
    </source>
</evidence>
<feature type="domain" description="Pecanex C-terminal" evidence="8">
    <location>
        <begin position="1080"/>
        <end position="1252"/>
    </location>
</feature>
<keyword evidence="3 6" id="KW-0812">Transmembrane</keyword>
<name>A0A210QF22_MIZYE</name>
<feature type="transmembrane region" description="Helical" evidence="6">
    <location>
        <begin position="73"/>
        <end position="94"/>
    </location>
</feature>
<evidence type="ECO:0000256" key="7">
    <source>
        <dbReference type="SAM" id="MobiDB-lite"/>
    </source>
</evidence>
<evidence type="ECO:0000256" key="1">
    <source>
        <dbReference type="ARBA" id="ARBA00004141"/>
    </source>
</evidence>
<feature type="transmembrane region" description="Helical" evidence="6">
    <location>
        <begin position="524"/>
        <end position="551"/>
    </location>
</feature>
<feature type="transmembrane region" description="Helical" evidence="6">
    <location>
        <begin position="492"/>
        <end position="512"/>
    </location>
</feature>
<feature type="transmembrane region" description="Helical" evidence="6">
    <location>
        <begin position="219"/>
        <end position="239"/>
    </location>
</feature>
<dbReference type="Pfam" id="PF05041">
    <property type="entry name" value="Pecanex_C"/>
    <property type="match status" value="1"/>
</dbReference>
<evidence type="ECO:0000256" key="5">
    <source>
        <dbReference type="ARBA" id="ARBA00023136"/>
    </source>
</evidence>
<dbReference type="OrthoDB" id="5979286at2759"/>
<feature type="region of interest" description="Disordered" evidence="7">
    <location>
        <begin position="836"/>
        <end position="856"/>
    </location>
</feature>
<keyword evidence="10" id="KW-1185">Reference proteome</keyword>
<keyword evidence="4 6" id="KW-1133">Transmembrane helix</keyword>
<dbReference type="InterPro" id="IPR007735">
    <property type="entry name" value="Pecanex_C"/>
</dbReference>
<dbReference type="AlphaFoldDB" id="A0A210QF22"/>
<feature type="transmembrane region" description="Helical" evidence="6">
    <location>
        <begin position="398"/>
        <end position="416"/>
    </location>
</feature>
<comment type="similarity">
    <text evidence="2 6">Belongs to the pecanex family.</text>
</comment>
<feature type="region of interest" description="Disordered" evidence="7">
    <location>
        <begin position="907"/>
        <end position="927"/>
    </location>
</feature>
<dbReference type="PANTHER" id="PTHR12372">
    <property type="entry name" value="PECANEX"/>
    <property type="match status" value="1"/>
</dbReference>
<evidence type="ECO:0000256" key="4">
    <source>
        <dbReference type="ARBA" id="ARBA00022989"/>
    </source>
</evidence>
<dbReference type="PANTHER" id="PTHR12372:SF6">
    <property type="entry name" value="PECANEX-LIKE PROTEIN 4"/>
    <property type="match status" value="1"/>
</dbReference>
<accession>A0A210QF22</accession>
<evidence type="ECO:0000256" key="3">
    <source>
        <dbReference type="ARBA" id="ARBA00022692"/>
    </source>
</evidence>
<feature type="transmembrane region" description="Helical" evidence="6">
    <location>
        <begin position="371"/>
        <end position="392"/>
    </location>
</feature>
<evidence type="ECO:0000313" key="9">
    <source>
        <dbReference type="EMBL" id="OWF47221.1"/>
    </source>
</evidence>
<feature type="transmembrane region" description="Helical" evidence="6">
    <location>
        <begin position="292"/>
        <end position="325"/>
    </location>
</feature>
<feature type="transmembrane region" description="Helical" evidence="6">
    <location>
        <begin position="38"/>
        <end position="61"/>
    </location>
</feature>
<proteinExistence type="inferred from homology"/>
<feature type="transmembrane region" description="Helical" evidence="6">
    <location>
        <begin position="137"/>
        <end position="160"/>
    </location>
</feature>
<dbReference type="EMBL" id="NEDP02003995">
    <property type="protein sequence ID" value="OWF47221.1"/>
    <property type="molecule type" value="Genomic_DNA"/>
</dbReference>
<feature type="transmembrane region" description="Helical" evidence="6">
    <location>
        <begin position="587"/>
        <end position="609"/>
    </location>
</feature>
<evidence type="ECO:0000313" key="10">
    <source>
        <dbReference type="Proteomes" id="UP000242188"/>
    </source>
</evidence>
<protein>
    <recommendedName>
        <fullName evidence="6">Pecanex-like protein</fullName>
    </recommendedName>
</protein>
<dbReference type="InterPro" id="IPR039797">
    <property type="entry name" value="Pecanex"/>
</dbReference>
<comment type="subcellular location">
    <subcellularLocation>
        <location evidence="1 6">Membrane</location>
        <topology evidence="1 6">Multi-pass membrane protein</topology>
    </subcellularLocation>
</comment>
<organism evidence="9 10">
    <name type="scientific">Mizuhopecten yessoensis</name>
    <name type="common">Japanese scallop</name>
    <name type="synonym">Patinopecten yessoensis</name>
    <dbReference type="NCBI Taxonomy" id="6573"/>
    <lineage>
        <taxon>Eukaryota</taxon>
        <taxon>Metazoa</taxon>
        <taxon>Spiralia</taxon>
        <taxon>Lophotrochozoa</taxon>
        <taxon>Mollusca</taxon>
        <taxon>Bivalvia</taxon>
        <taxon>Autobranchia</taxon>
        <taxon>Pteriomorphia</taxon>
        <taxon>Pectinida</taxon>
        <taxon>Pectinoidea</taxon>
        <taxon>Pectinidae</taxon>
        <taxon>Mizuhopecten</taxon>
    </lineage>
</organism>
<dbReference type="Proteomes" id="UP000242188">
    <property type="component" value="Unassembled WGS sequence"/>
</dbReference>
<feature type="transmembrane region" description="Helical" evidence="6">
    <location>
        <begin position="167"/>
        <end position="191"/>
    </location>
</feature>
<keyword evidence="5 6" id="KW-0472">Membrane</keyword>
<feature type="transmembrane region" description="Helical" evidence="6">
    <location>
        <begin position="456"/>
        <end position="480"/>
    </location>
</feature>
<gene>
    <name evidence="9" type="ORF">KP79_PYT10648</name>
</gene>
<dbReference type="GO" id="GO:0016020">
    <property type="term" value="C:membrane"/>
    <property type="evidence" value="ECO:0007669"/>
    <property type="project" value="UniProtKB-SubCell"/>
</dbReference>
<comment type="caution">
    <text evidence="9">The sequence shown here is derived from an EMBL/GenBank/DDBJ whole genome shotgun (WGS) entry which is preliminary data.</text>
</comment>
<sequence>MGTGIPLLNEYKRDFFYKRLPQTILGGPKLKLGYEAPVYVYLNQVLLFIIPFLIGGVFTLLVELGTVTDYIAVIVYGCLIFVFVLVTQILSTAVQLQGSSDLPFPTKKNLLAQDDEVDFFSCCGVETFEFVAPKKKFIVNIVLHSLVGGCMCGFALWYLLPTTLGDLYSYNTGVTVILYSFGWITLCVAQYPLTVAAPPEPATYRTLDSWELSPLMRPFYVFLCITFHLLYRFLSTVFLSTDQTLHVIFSFLPLLWMLGILPPLDAVFYWLFEQVHVHLLGGSTSATGVRLVVMLTLSLGVYLGAYFISASLGSVLISAVCGYLLSTDLGGLGDQVHTFIHTRNKVASGSHDASNSNHNCQFLWKWRPLEFLYHFIMLAIVGVLSGLVNYNVTNDDSVWRILGYVIIGLCVMEKIVRDIQSVYIVLGLWRNMLYPPTATRTNLFKDRKRKLKPLGVLRRIIVNWVAPLVMLAYCSLLVTSTDPTSKSLRSNLATYTSVWYIFGVVRVFRWVWQSTTNSLLELSITHLILVTLSTNSTVIEFGLPILSLIIGLCRDRFFQFLNKLYFCLSLLISSWTDKKQRRGSTAVILFLSIVLFPVVLGIILVATALSAPLLPLFTLPVFFITFPRPSKFWPEAVGASANVCADSMFYRQFAPKFAEVLRTAFADGSLGEPVPGNHYLVRFQDRLAWVQILERGCGYCTVNIKGLELQETSCHTAEAARLDDIFEEAFERERGFALGSLNQYPLHTLTPVDAAYVHTYSDARNVLTGIIDSPDSYQTTMTAFSKSLVWVLLHHVNRSKCSTTPPFVDQDSDSGCDSSEGKEKMEMEEINHNLETMNNNLSPPTAPRRVVGATSRTETKTVDTVVTVNKPPIVKRQTSWTSIDSFADSLWSDDGILDNKTIKNTSQKSNVQAYPSIDNSKSKNKLSNDKDDLDDLFEELDFGLPASDITKPKQVLQPTFTTFKSSSKNGAMGNNSIYKPVTNLAGSPDFKCPHSFHISVPARWRELPVEYSQLSRYLDKFPREWYRFVLGTLDWSVTGQSKEKVALDVGQDDTLMNCYAQLVMACYSIFDAQVSYSPASTLYKYYTGDLPWNAMLDWLSEDKELHTLVLKCFRYGFKLMLDQMLLGEVTSPEELQEYMEEYDRDWYIGLESDEQWNSAVLASKPNLFSLGHNNQQGTYTSRVLSLQEVAAHIGRLNTEVVRGQWANLSLELLYFTNDDEERYSIQAHPTVLRNLTVQSADPPLGYPIFSSPPISIPTI</sequence>
<evidence type="ECO:0000256" key="2">
    <source>
        <dbReference type="ARBA" id="ARBA00010170"/>
    </source>
</evidence>
<reference evidence="9 10" key="1">
    <citation type="journal article" date="2017" name="Nat. Ecol. Evol.">
        <title>Scallop genome provides insights into evolution of bilaterian karyotype and development.</title>
        <authorList>
            <person name="Wang S."/>
            <person name="Zhang J."/>
            <person name="Jiao W."/>
            <person name="Li J."/>
            <person name="Xun X."/>
            <person name="Sun Y."/>
            <person name="Guo X."/>
            <person name="Huan P."/>
            <person name="Dong B."/>
            <person name="Zhang L."/>
            <person name="Hu X."/>
            <person name="Sun X."/>
            <person name="Wang J."/>
            <person name="Zhao C."/>
            <person name="Wang Y."/>
            <person name="Wang D."/>
            <person name="Huang X."/>
            <person name="Wang R."/>
            <person name="Lv J."/>
            <person name="Li Y."/>
            <person name="Zhang Z."/>
            <person name="Liu B."/>
            <person name="Lu W."/>
            <person name="Hui Y."/>
            <person name="Liang J."/>
            <person name="Zhou Z."/>
            <person name="Hou R."/>
            <person name="Li X."/>
            <person name="Liu Y."/>
            <person name="Li H."/>
            <person name="Ning X."/>
            <person name="Lin Y."/>
            <person name="Zhao L."/>
            <person name="Xing Q."/>
            <person name="Dou J."/>
            <person name="Li Y."/>
            <person name="Mao J."/>
            <person name="Guo H."/>
            <person name="Dou H."/>
            <person name="Li T."/>
            <person name="Mu C."/>
            <person name="Jiang W."/>
            <person name="Fu Q."/>
            <person name="Fu X."/>
            <person name="Miao Y."/>
            <person name="Liu J."/>
            <person name="Yu Q."/>
            <person name="Li R."/>
            <person name="Liao H."/>
            <person name="Li X."/>
            <person name="Kong Y."/>
            <person name="Jiang Z."/>
            <person name="Chourrout D."/>
            <person name="Li R."/>
            <person name="Bao Z."/>
        </authorList>
    </citation>
    <scope>NUCLEOTIDE SEQUENCE [LARGE SCALE GENOMIC DNA]</scope>
    <source>
        <strain evidence="9 10">PY_sf001</strain>
    </source>
</reference>
<feature type="transmembrane region" description="Helical" evidence="6">
    <location>
        <begin position="251"/>
        <end position="272"/>
    </location>
</feature>
<evidence type="ECO:0000259" key="8">
    <source>
        <dbReference type="Pfam" id="PF05041"/>
    </source>
</evidence>